<dbReference type="Pfam" id="PF08265">
    <property type="entry name" value="YL1_C"/>
    <property type="match status" value="1"/>
</dbReference>
<gene>
    <name evidence="4" type="ORF">VTK73DRAFT_8100</name>
</gene>
<feature type="region of interest" description="Disordered" evidence="2">
    <location>
        <begin position="794"/>
        <end position="845"/>
    </location>
</feature>
<accession>A0ABR3WAN7</accession>
<evidence type="ECO:0000256" key="2">
    <source>
        <dbReference type="SAM" id="MobiDB-lite"/>
    </source>
</evidence>
<feature type="compositionally biased region" description="Pro residues" evidence="2">
    <location>
        <begin position="581"/>
        <end position="611"/>
    </location>
</feature>
<dbReference type="PANTHER" id="PTHR13275:SF4">
    <property type="entry name" value="VACUOLAR PROTEIN SORTING-ASSOCIATED PROTEIN 72 HOMOLOG"/>
    <property type="match status" value="1"/>
</dbReference>
<dbReference type="SMART" id="SM00993">
    <property type="entry name" value="YL1_C"/>
    <property type="match status" value="1"/>
</dbReference>
<feature type="compositionally biased region" description="Low complexity" evidence="2">
    <location>
        <begin position="168"/>
        <end position="187"/>
    </location>
</feature>
<keyword evidence="5" id="KW-1185">Reference proteome</keyword>
<feature type="compositionally biased region" description="Acidic residues" evidence="2">
    <location>
        <begin position="76"/>
        <end position="92"/>
    </location>
</feature>
<protein>
    <recommendedName>
        <fullName evidence="3">Vps72/YL1 C-terminal domain-containing protein</fullName>
    </recommendedName>
</protein>
<feature type="compositionally biased region" description="Basic and acidic residues" evidence="2">
    <location>
        <begin position="371"/>
        <end position="380"/>
    </location>
</feature>
<feature type="compositionally biased region" description="Low complexity" evidence="2">
    <location>
        <begin position="24"/>
        <end position="37"/>
    </location>
</feature>
<feature type="compositionally biased region" description="Polar residues" evidence="2">
    <location>
        <begin position="794"/>
        <end position="816"/>
    </location>
</feature>
<feature type="compositionally biased region" description="Low complexity" evidence="2">
    <location>
        <begin position="383"/>
        <end position="400"/>
    </location>
</feature>
<evidence type="ECO:0000259" key="3">
    <source>
        <dbReference type="SMART" id="SM00993"/>
    </source>
</evidence>
<feature type="compositionally biased region" description="Low complexity" evidence="2">
    <location>
        <begin position="342"/>
        <end position="357"/>
    </location>
</feature>
<feature type="region of interest" description="Disordered" evidence="2">
    <location>
        <begin position="735"/>
        <end position="757"/>
    </location>
</feature>
<feature type="region of interest" description="Disordered" evidence="2">
    <location>
        <begin position="1"/>
        <end position="222"/>
    </location>
</feature>
<evidence type="ECO:0000313" key="4">
    <source>
        <dbReference type="EMBL" id="KAL1857393.1"/>
    </source>
</evidence>
<feature type="compositionally biased region" description="Pro residues" evidence="2">
    <location>
        <begin position="535"/>
        <end position="556"/>
    </location>
</feature>
<evidence type="ECO:0000313" key="5">
    <source>
        <dbReference type="Proteomes" id="UP001586593"/>
    </source>
</evidence>
<dbReference type="InterPro" id="IPR046757">
    <property type="entry name" value="YL1_N"/>
</dbReference>
<dbReference type="Pfam" id="PF05764">
    <property type="entry name" value="YL1"/>
    <property type="match status" value="1"/>
</dbReference>
<feature type="region of interest" description="Disordered" evidence="2">
    <location>
        <begin position="769"/>
        <end position="788"/>
    </location>
</feature>
<feature type="compositionally biased region" description="Basic and acidic residues" evidence="2">
    <location>
        <begin position="128"/>
        <end position="137"/>
    </location>
</feature>
<feature type="compositionally biased region" description="Basic and acidic residues" evidence="2">
    <location>
        <begin position="211"/>
        <end position="222"/>
    </location>
</feature>
<feature type="compositionally biased region" description="Basic and acidic residues" evidence="2">
    <location>
        <begin position="1"/>
        <end position="11"/>
    </location>
</feature>
<feature type="region of interest" description="Disordered" evidence="2">
    <location>
        <begin position="496"/>
        <end position="630"/>
    </location>
</feature>
<dbReference type="InterPro" id="IPR013272">
    <property type="entry name" value="Vps72/YL1_C"/>
</dbReference>
<dbReference type="EMBL" id="JAZHXJ010000565">
    <property type="protein sequence ID" value="KAL1857393.1"/>
    <property type="molecule type" value="Genomic_DNA"/>
</dbReference>
<organism evidence="4 5">
    <name type="scientific">Phialemonium thermophilum</name>
    <dbReference type="NCBI Taxonomy" id="223376"/>
    <lineage>
        <taxon>Eukaryota</taxon>
        <taxon>Fungi</taxon>
        <taxon>Dikarya</taxon>
        <taxon>Ascomycota</taxon>
        <taxon>Pezizomycotina</taxon>
        <taxon>Sordariomycetes</taxon>
        <taxon>Sordariomycetidae</taxon>
        <taxon>Cephalothecales</taxon>
        <taxon>Cephalothecaceae</taxon>
        <taxon>Phialemonium</taxon>
    </lineage>
</organism>
<evidence type="ECO:0000256" key="1">
    <source>
        <dbReference type="ARBA" id="ARBA00006832"/>
    </source>
</evidence>
<sequence length="845" mass="89061">MATDKDGRSQDEPSGLEESDSGNDGDSGSSSGSGSDSGETERIEWLATARTRRSTAGNRMKAMLANEELTGGGANDDSDLELLFAEDDDDAGFTDVSKEDASDVQMDSSSSDEEDEQAAGAADDLEGERELQREARATKLARRKRKAQDTIPLKFRKKVRIAPPPAPSSHTTTSQSPAPGPSTSAAPQPRPKKKSERASWLPSPAEMPTRASERHTTRLSKEQLHQQMLEREMKRKKQMEMLEKKAKRLEALKKPPMTQAERLAEAAIVEERNSKSLNRWEEAEKQREEERLRKIAALNNRKLDGPVVTFWSGIQELEEGQMKHIGKMVSIEEKAPRKKRQSTAAVAASQQQQQEAGAGKEPEPKPGPTERAADPKKFDELGAAAQHSSSGSAAVSADPSTFKTQSPPVSASQPAEQPQPVASARTASPPGGPFSQVEPIPPDRSQSLPPPASAMSGGLAAPTGPMAPPPMAPQSGPRPSTSGVLVAPVLALPPGAIVSMHGSSPMSMPNFSSLSRTSNVLAAPNTVQRPSSVDPAPPAPPSQSDPPPAGSPPGSTPQPLSSNASEPNNPPQPLPAAATVPPRPPTPPPQSVHPIAPPPSPPLPPPPPPPVEVAETKQEGQTASDQPFGGKVTKNCIILQNFDEEAIKDRQVQTQIIFGRKMNRLAKPAHHPLCVITSHPARYRDPKTGLPYSNGYAYKEIQRLTRGDYRWSCLIGAWVGSGTLAARGVPERFLNPAGKRTTPRTTMTTTEGAGVALPTGTDAAAVDLNGGPSAAGRAGTTPDEKTTASQAITGVETQVAQVPPTSAASAESTKQQPAPPQVASVDSQAGAGSVASMPAEASVQT</sequence>
<comment type="caution">
    <text evidence="4">The sequence shown here is derived from an EMBL/GenBank/DDBJ whole genome shotgun (WGS) entry which is preliminary data.</text>
</comment>
<feature type="compositionally biased region" description="Polar residues" evidence="2">
    <location>
        <begin position="501"/>
        <end position="529"/>
    </location>
</feature>
<feature type="domain" description="Vps72/YL1 C-terminal" evidence="3">
    <location>
        <begin position="672"/>
        <end position="701"/>
    </location>
</feature>
<dbReference type="Proteomes" id="UP001586593">
    <property type="component" value="Unassembled WGS sequence"/>
</dbReference>
<feature type="compositionally biased region" description="Polar residues" evidence="2">
    <location>
        <begin position="401"/>
        <end position="416"/>
    </location>
</feature>
<feature type="compositionally biased region" description="Acidic residues" evidence="2">
    <location>
        <begin position="14"/>
        <end position="23"/>
    </location>
</feature>
<dbReference type="PANTHER" id="PTHR13275">
    <property type="entry name" value="YL-1 PROTEIN TRANSCRIPTION FACTOR-LIKE 1"/>
    <property type="match status" value="1"/>
</dbReference>
<proteinExistence type="inferred from homology"/>
<reference evidence="4 5" key="1">
    <citation type="journal article" date="2024" name="Commun. Biol.">
        <title>Comparative genomic analysis of thermophilic fungi reveals convergent evolutionary adaptations and gene losses.</title>
        <authorList>
            <person name="Steindorff A.S."/>
            <person name="Aguilar-Pontes M.V."/>
            <person name="Robinson A.J."/>
            <person name="Andreopoulos B."/>
            <person name="LaButti K."/>
            <person name="Kuo A."/>
            <person name="Mondo S."/>
            <person name="Riley R."/>
            <person name="Otillar R."/>
            <person name="Haridas S."/>
            <person name="Lipzen A."/>
            <person name="Grimwood J."/>
            <person name="Schmutz J."/>
            <person name="Clum A."/>
            <person name="Reid I.D."/>
            <person name="Moisan M.C."/>
            <person name="Butler G."/>
            <person name="Nguyen T.T.M."/>
            <person name="Dewar K."/>
            <person name="Conant G."/>
            <person name="Drula E."/>
            <person name="Henrissat B."/>
            <person name="Hansel C."/>
            <person name="Singer S."/>
            <person name="Hutchinson M.I."/>
            <person name="de Vries R.P."/>
            <person name="Natvig D.O."/>
            <person name="Powell A.J."/>
            <person name="Tsang A."/>
            <person name="Grigoriev I.V."/>
        </authorList>
    </citation>
    <scope>NUCLEOTIDE SEQUENCE [LARGE SCALE GENOMIC DNA]</scope>
    <source>
        <strain evidence="4 5">ATCC 24622</strain>
    </source>
</reference>
<name>A0ABR3WAN7_9PEZI</name>
<feature type="compositionally biased region" description="Acidic residues" evidence="2">
    <location>
        <begin position="110"/>
        <end position="127"/>
    </location>
</feature>
<feature type="region of interest" description="Disordered" evidence="2">
    <location>
        <begin position="328"/>
        <end position="483"/>
    </location>
</feature>
<comment type="similarity">
    <text evidence="1">Belongs to the VPS72/YL1 family.</text>
</comment>